<gene>
    <name evidence="1" type="ORF">BDY19DRAFT_1056622</name>
</gene>
<accession>A0ACB8U5Y0</accession>
<evidence type="ECO:0000313" key="1">
    <source>
        <dbReference type="EMBL" id="KAI0089663.1"/>
    </source>
</evidence>
<reference evidence="1" key="1">
    <citation type="journal article" date="2021" name="Environ. Microbiol.">
        <title>Gene family expansions and transcriptome signatures uncover fungal adaptations to wood decay.</title>
        <authorList>
            <person name="Hage H."/>
            <person name="Miyauchi S."/>
            <person name="Viragh M."/>
            <person name="Drula E."/>
            <person name="Min B."/>
            <person name="Chaduli D."/>
            <person name="Navarro D."/>
            <person name="Favel A."/>
            <person name="Norest M."/>
            <person name="Lesage-Meessen L."/>
            <person name="Balint B."/>
            <person name="Merenyi Z."/>
            <person name="de Eugenio L."/>
            <person name="Morin E."/>
            <person name="Martinez A.T."/>
            <person name="Baldrian P."/>
            <person name="Stursova M."/>
            <person name="Martinez M.J."/>
            <person name="Novotny C."/>
            <person name="Magnuson J.K."/>
            <person name="Spatafora J.W."/>
            <person name="Maurice S."/>
            <person name="Pangilinan J."/>
            <person name="Andreopoulos W."/>
            <person name="LaButti K."/>
            <person name="Hundley H."/>
            <person name="Na H."/>
            <person name="Kuo A."/>
            <person name="Barry K."/>
            <person name="Lipzen A."/>
            <person name="Henrissat B."/>
            <person name="Riley R."/>
            <person name="Ahrendt S."/>
            <person name="Nagy L.G."/>
            <person name="Grigoriev I.V."/>
            <person name="Martin F."/>
            <person name="Rosso M.N."/>
        </authorList>
    </citation>
    <scope>NUCLEOTIDE SEQUENCE</scope>
    <source>
        <strain evidence="1">CBS 384.51</strain>
    </source>
</reference>
<protein>
    <submittedName>
        <fullName evidence="1">Uncharacterized protein</fullName>
    </submittedName>
</protein>
<sequence>MDFNALQKLSRSEIQKLAKREKIKANAKTQEIISQLVKKYPEGVPRLVVDDVPRPSDKLRTTRSKKADKKTTEDVASAQATSGQLKEEVKTEEPASVEDVDSADPADDTGSASMSAQMTHTKSEPVTLPKLTNGESVKDLPARVSSGPLGEVTSSDGNLAEGTSGKDGGERAQYLKAFAHSLALSAIRSASTSEGTKVPPVAASSPEGSQTAGDVPVGTEDGAITPEAINAGCEALTQRAETPTSEDQEAAVVPERQTAKITGRSRPASPKTPTRVDGKPSSSISRDGSPRSTHAVSGPSSEGCQSTGSPASADKRQRHLVVSPKTPTRVRGRPSSRIFEGGASDGSPRLTDSPEGAAGASKLTSPGARSNLSRTPSPCKSNKSSPRSRKTPPSTPEVKTAAEAGEKDILQKSKRRMDEGDQLEKTKVMLGNDSAEEAVEFLHKRRKITETLYVRVMKKGGRLYYGKLESLQEPEELEVDHSDVREESDDQKTSDVVAKSDPSSKSSESMDESGDDEGHEEGGSSVEV</sequence>
<evidence type="ECO:0000313" key="2">
    <source>
        <dbReference type="Proteomes" id="UP001055072"/>
    </source>
</evidence>
<comment type="caution">
    <text evidence="1">The sequence shown here is derived from an EMBL/GenBank/DDBJ whole genome shotgun (WGS) entry which is preliminary data.</text>
</comment>
<name>A0ACB8U5Y0_9APHY</name>
<organism evidence="1 2">
    <name type="scientific">Irpex rosettiformis</name>
    <dbReference type="NCBI Taxonomy" id="378272"/>
    <lineage>
        <taxon>Eukaryota</taxon>
        <taxon>Fungi</taxon>
        <taxon>Dikarya</taxon>
        <taxon>Basidiomycota</taxon>
        <taxon>Agaricomycotina</taxon>
        <taxon>Agaricomycetes</taxon>
        <taxon>Polyporales</taxon>
        <taxon>Irpicaceae</taxon>
        <taxon>Irpex</taxon>
    </lineage>
</organism>
<keyword evidence="2" id="KW-1185">Reference proteome</keyword>
<dbReference type="Proteomes" id="UP001055072">
    <property type="component" value="Unassembled WGS sequence"/>
</dbReference>
<dbReference type="EMBL" id="MU274910">
    <property type="protein sequence ID" value="KAI0089663.1"/>
    <property type="molecule type" value="Genomic_DNA"/>
</dbReference>
<proteinExistence type="predicted"/>